<dbReference type="EMBL" id="JAWDGP010004303">
    <property type="protein sequence ID" value="KAK3765431.1"/>
    <property type="molecule type" value="Genomic_DNA"/>
</dbReference>
<keyword evidence="6" id="KW-1185">Reference proteome</keyword>
<keyword evidence="2" id="KW-0677">Repeat</keyword>
<evidence type="ECO:0000256" key="4">
    <source>
        <dbReference type="SAM" id="MobiDB-lite"/>
    </source>
</evidence>
<evidence type="ECO:0000313" key="6">
    <source>
        <dbReference type="Proteomes" id="UP001283361"/>
    </source>
</evidence>
<feature type="compositionally biased region" description="Polar residues" evidence="4">
    <location>
        <begin position="391"/>
        <end position="405"/>
    </location>
</feature>
<evidence type="ECO:0000313" key="5">
    <source>
        <dbReference type="EMBL" id="KAK3765431.1"/>
    </source>
</evidence>
<feature type="region of interest" description="Disordered" evidence="4">
    <location>
        <begin position="1"/>
        <end position="425"/>
    </location>
</feature>
<evidence type="ECO:0000256" key="3">
    <source>
        <dbReference type="PROSITE-ProRule" id="PRU00221"/>
    </source>
</evidence>
<comment type="caution">
    <text evidence="5">The sequence shown here is derived from an EMBL/GenBank/DDBJ whole genome shotgun (WGS) entry which is preliminary data.</text>
</comment>
<feature type="compositionally biased region" description="Acidic residues" evidence="4">
    <location>
        <begin position="339"/>
        <end position="379"/>
    </location>
</feature>
<dbReference type="InterPro" id="IPR019775">
    <property type="entry name" value="WD40_repeat_CS"/>
</dbReference>
<feature type="compositionally biased region" description="Basic and acidic residues" evidence="4">
    <location>
        <begin position="408"/>
        <end position="422"/>
    </location>
</feature>
<dbReference type="Proteomes" id="UP001283361">
    <property type="component" value="Unassembled WGS sequence"/>
</dbReference>
<evidence type="ECO:0008006" key="7">
    <source>
        <dbReference type="Google" id="ProtNLM"/>
    </source>
</evidence>
<reference evidence="5" key="1">
    <citation type="journal article" date="2023" name="G3 (Bethesda)">
        <title>A reference genome for the long-term kleptoplast-retaining sea slug Elysia crispata morphotype clarki.</title>
        <authorList>
            <person name="Eastman K.E."/>
            <person name="Pendleton A.L."/>
            <person name="Shaikh M.A."/>
            <person name="Suttiyut T."/>
            <person name="Ogas R."/>
            <person name="Tomko P."/>
            <person name="Gavelis G."/>
            <person name="Widhalm J.R."/>
            <person name="Wisecaver J.H."/>
        </authorList>
    </citation>
    <scope>NUCLEOTIDE SEQUENCE</scope>
    <source>
        <strain evidence="5">ECLA1</strain>
    </source>
</reference>
<dbReference type="SUPFAM" id="SSF50978">
    <property type="entry name" value="WD40 repeat-like"/>
    <property type="match status" value="1"/>
</dbReference>
<proteinExistence type="predicted"/>
<feature type="compositionally biased region" description="Basic and acidic residues" evidence="4">
    <location>
        <begin position="220"/>
        <end position="271"/>
    </location>
</feature>
<feature type="compositionally biased region" description="Basic and acidic residues" evidence="4">
    <location>
        <begin position="292"/>
        <end position="320"/>
    </location>
</feature>
<protein>
    <recommendedName>
        <fullName evidence="7">WD repeat-containing protein 60</fullName>
    </recommendedName>
</protein>
<feature type="compositionally biased region" description="Basic and acidic residues" evidence="4">
    <location>
        <begin position="70"/>
        <end position="124"/>
    </location>
</feature>
<dbReference type="InterPro" id="IPR001680">
    <property type="entry name" value="WD40_rpt"/>
</dbReference>
<dbReference type="PROSITE" id="PS50082">
    <property type="entry name" value="WD_REPEATS_2"/>
    <property type="match status" value="1"/>
</dbReference>
<dbReference type="GO" id="GO:0042073">
    <property type="term" value="P:intraciliary transport"/>
    <property type="evidence" value="ECO:0007669"/>
    <property type="project" value="InterPro"/>
</dbReference>
<dbReference type="Gene3D" id="2.130.10.10">
    <property type="entry name" value="YVTN repeat-like/Quinoprotein amine dehydrogenase"/>
    <property type="match status" value="2"/>
</dbReference>
<dbReference type="PANTHER" id="PTHR16022:SF0">
    <property type="entry name" value="CYTOPLASMIC DYNEIN 2 INTERMEDIATE CHAIN 1"/>
    <property type="match status" value="1"/>
</dbReference>
<dbReference type="InterPro" id="IPR042505">
    <property type="entry name" value="DYNC2I1"/>
</dbReference>
<sequence length="1019" mass="118762">MPIESRRRKDDTWTSEELNQALKGSKDDMLRKKRRDEEGGHRRHREEVNGSDHRRRDGDKDRHRSKSHKDRGDSPDHTKLSEEDRERLRQERRAKKEGVKEEKPSRHKESSKATKVIDSDDDDRKRRHHRDRGEDGDKDRHEERRHHRDRDEERERRHHREKDEGVSGSRRHRDDKEERRNHDRDKDHKRDRDHRRKDDEDREHRRHRDEDDDNRRRRHHDEGSDRRKRKEEDSRRLEDDDEERERRRQERREKREKEKSKEKENDREKERSHRRSERKTEDDEDHDRRRKERSDRDRDKEKEREREKRKEREREDEAERHRKRETQMSTSNGRHKMEEEENDAEEDEDDYNYEEDFEDYEDDFEDDEDPEMKEEGEMEEVLRALDEENNRLASTSRRSNWSDSTELSDERFKDNHEDEPRSRAAPRTKTFINFISAKQRVMDNTVAGRVRKRFEDLSKLIELDVSAFDMFDLPPVKEYELYIRSFGRSDTQQAYVQTRDDDVDRDIQTEEIEVLSKWTQHPPDEDTAVGGEGINVQALDQSSELVKKTDPAKVTQFLDRVGQWLFTVLEEESGEGDSEERRDRESRPTASFSESVSQLGQPNFLAGRNVLGLSFCSADPNSLLSIHSSLSDGSEENLTQLSTFSVICVWNLSHPAYPQRICGSEMQITCACFSPTKASLVFGGMRDGSVALWDLREPGSLHHSFELDGLKHLVRFPTYNTAGISECHHSPVVSIAAVYSNIVGSLKDEDMAESSSGLSFQLASVDEKATVNLWVVAEIAVPEMAGSMHDLGLSPGGKIKIMKSSSIAVNNPSKYLSLSPELKALDLQLNPGDLNHFYVGTDVGCVVHGVRFGSRVYPQSHSSLVDSPVPIVSIDFSPFGQPYFLAGCRDGTLHLFNTKMECPVATWREFVSGESILSVRWSTSRPAVFFVLDNNSTVFTFDLVENGLTPIKMDRITKADAMIMEVGGDPNLITPGVNRPAYMVFALDDGSTEILTISRAMREQQPLEEDFLATYVDRY</sequence>
<organism evidence="5 6">
    <name type="scientific">Elysia crispata</name>
    <name type="common">lettuce slug</name>
    <dbReference type="NCBI Taxonomy" id="231223"/>
    <lineage>
        <taxon>Eukaryota</taxon>
        <taxon>Metazoa</taxon>
        <taxon>Spiralia</taxon>
        <taxon>Lophotrochozoa</taxon>
        <taxon>Mollusca</taxon>
        <taxon>Gastropoda</taxon>
        <taxon>Heterobranchia</taxon>
        <taxon>Euthyneura</taxon>
        <taxon>Panpulmonata</taxon>
        <taxon>Sacoglossa</taxon>
        <taxon>Placobranchoidea</taxon>
        <taxon>Plakobranchidae</taxon>
        <taxon>Elysia</taxon>
    </lineage>
</organism>
<feature type="compositionally biased region" description="Basic and acidic residues" evidence="4">
    <location>
        <begin position="380"/>
        <end position="390"/>
    </location>
</feature>
<evidence type="ECO:0000256" key="1">
    <source>
        <dbReference type="ARBA" id="ARBA00022574"/>
    </source>
</evidence>
<dbReference type="AlphaFoldDB" id="A0AAE0ZB53"/>
<dbReference type="GO" id="GO:0005929">
    <property type="term" value="C:cilium"/>
    <property type="evidence" value="ECO:0007669"/>
    <property type="project" value="GOC"/>
</dbReference>
<dbReference type="SMART" id="SM00320">
    <property type="entry name" value="WD40"/>
    <property type="match status" value="3"/>
</dbReference>
<feature type="compositionally biased region" description="Polar residues" evidence="4">
    <location>
        <begin position="588"/>
        <end position="598"/>
    </location>
</feature>
<dbReference type="InterPro" id="IPR036322">
    <property type="entry name" value="WD40_repeat_dom_sf"/>
</dbReference>
<gene>
    <name evidence="5" type="ORF">RRG08_066978</name>
</gene>
<dbReference type="PANTHER" id="PTHR16022">
    <property type="entry name" value="WD REPEAT DOMAIN 60"/>
    <property type="match status" value="1"/>
</dbReference>
<dbReference type="Pfam" id="PF00400">
    <property type="entry name" value="WD40"/>
    <property type="match status" value="1"/>
</dbReference>
<dbReference type="GO" id="GO:0005868">
    <property type="term" value="C:cytoplasmic dynein complex"/>
    <property type="evidence" value="ECO:0007669"/>
    <property type="project" value="InterPro"/>
</dbReference>
<dbReference type="GO" id="GO:0045504">
    <property type="term" value="F:dynein heavy chain binding"/>
    <property type="evidence" value="ECO:0007669"/>
    <property type="project" value="InterPro"/>
</dbReference>
<feature type="repeat" description="WD" evidence="3">
    <location>
        <begin position="661"/>
        <end position="703"/>
    </location>
</feature>
<feature type="compositionally biased region" description="Basic and acidic residues" evidence="4">
    <location>
        <begin position="149"/>
        <end position="165"/>
    </location>
</feature>
<accession>A0AAE0ZB53</accession>
<feature type="compositionally biased region" description="Basic and acidic residues" evidence="4">
    <location>
        <begin position="1"/>
        <end position="12"/>
    </location>
</feature>
<name>A0AAE0ZB53_9GAST</name>
<feature type="compositionally biased region" description="Basic and acidic residues" evidence="4">
    <location>
        <begin position="172"/>
        <end position="203"/>
    </location>
</feature>
<keyword evidence="1 3" id="KW-0853">WD repeat</keyword>
<dbReference type="GO" id="GO:0045503">
    <property type="term" value="F:dynein light chain binding"/>
    <property type="evidence" value="ECO:0007669"/>
    <property type="project" value="InterPro"/>
</dbReference>
<evidence type="ECO:0000256" key="2">
    <source>
        <dbReference type="ARBA" id="ARBA00022737"/>
    </source>
</evidence>
<feature type="region of interest" description="Disordered" evidence="4">
    <location>
        <begin position="571"/>
        <end position="598"/>
    </location>
</feature>
<feature type="compositionally biased region" description="Basic and acidic residues" evidence="4">
    <location>
        <begin position="24"/>
        <end position="62"/>
    </location>
</feature>
<feature type="compositionally biased region" description="Basic and acidic residues" evidence="4">
    <location>
        <begin position="131"/>
        <end position="142"/>
    </location>
</feature>
<dbReference type="InterPro" id="IPR015943">
    <property type="entry name" value="WD40/YVTN_repeat-like_dom_sf"/>
</dbReference>
<dbReference type="PROSITE" id="PS00678">
    <property type="entry name" value="WD_REPEATS_1"/>
    <property type="match status" value="1"/>
</dbReference>